<evidence type="ECO:0000259" key="1">
    <source>
        <dbReference type="Pfam" id="PF01575"/>
    </source>
</evidence>
<sequence>MTALYLEDIAVGQKFGTGTFTVTAQSIKDFAGQWDPQVFHLDEAGAADSFFQGLAASGWQTACITMRLLVTGDFQPVNGVIGAGIEDLKWFRPVRPGDVLRVEAEVLEIRPMRSKPGYGICRMRTTTLDEAGEAVQVFTTPLVVQGRG</sequence>
<dbReference type="SUPFAM" id="SSF54637">
    <property type="entry name" value="Thioesterase/thiol ester dehydrase-isomerase"/>
    <property type="match status" value="1"/>
</dbReference>
<reference evidence="2 3" key="1">
    <citation type="submission" date="2021-04" db="EMBL/GenBank/DDBJ databases">
        <title>Magnetospirillum sulfuroxidans sp. nov., a facultative chemolithoautotrophic sulfur-oxidizing alphaproteobacterium isolated from freshwater sediment and proposals for Paramagetospirillum gen. nov., and Magnetospirillaceae fam. nov.</title>
        <authorList>
            <person name="Koziaeva V."/>
            <person name="Geelhoed J.S."/>
            <person name="Sorokin D.Y."/>
            <person name="Grouzdev D.S."/>
        </authorList>
    </citation>
    <scope>NUCLEOTIDE SEQUENCE [LARGE SCALE GENOMIC DNA]</scope>
    <source>
        <strain evidence="2 3">J10</strain>
    </source>
</reference>
<dbReference type="Pfam" id="PF01575">
    <property type="entry name" value="MaoC_dehydratas"/>
    <property type="match status" value="1"/>
</dbReference>
<dbReference type="InterPro" id="IPR052342">
    <property type="entry name" value="MCH/BMMD"/>
</dbReference>
<proteinExistence type="predicted"/>
<dbReference type="PANTHER" id="PTHR43664">
    <property type="entry name" value="MONOAMINE OXIDASE-RELATED"/>
    <property type="match status" value="1"/>
</dbReference>
<dbReference type="RefSeq" id="WP_211547602.1">
    <property type="nucleotide sequence ID" value="NZ_JAGTUF010000005.1"/>
</dbReference>
<dbReference type="PANTHER" id="PTHR43664:SF1">
    <property type="entry name" value="BETA-METHYLMALYL-COA DEHYDRATASE"/>
    <property type="match status" value="1"/>
</dbReference>
<dbReference type="Gene3D" id="3.10.129.10">
    <property type="entry name" value="Hotdog Thioesterase"/>
    <property type="match status" value="1"/>
</dbReference>
<comment type="caution">
    <text evidence="2">The sequence shown here is derived from an EMBL/GenBank/DDBJ whole genome shotgun (WGS) entry which is preliminary data.</text>
</comment>
<dbReference type="CDD" id="cd03454">
    <property type="entry name" value="YdeM"/>
    <property type="match status" value="1"/>
</dbReference>
<protein>
    <submittedName>
        <fullName evidence="2">MaoC family dehydratase</fullName>
    </submittedName>
</protein>
<accession>A0ABS5IB42</accession>
<dbReference type="InterPro" id="IPR029069">
    <property type="entry name" value="HotDog_dom_sf"/>
</dbReference>
<gene>
    <name evidence="2" type="ORF">KEC16_07920</name>
</gene>
<dbReference type="InterPro" id="IPR002539">
    <property type="entry name" value="MaoC-like_dom"/>
</dbReference>
<evidence type="ECO:0000313" key="3">
    <source>
        <dbReference type="Proteomes" id="UP000680714"/>
    </source>
</evidence>
<dbReference type="EMBL" id="JAGTUF010000005">
    <property type="protein sequence ID" value="MBR9971638.1"/>
    <property type="molecule type" value="Genomic_DNA"/>
</dbReference>
<evidence type="ECO:0000313" key="2">
    <source>
        <dbReference type="EMBL" id="MBR9971638.1"/>
    </source>
</evidence>
<feature type="domain" description="MaoC-like" evidence="1">
    <location>
        <begin position="11"/>
        <end position="113"/>
    </location>
</feature>
<organism evidence="2 3">
    <name type="scientific">Magnetospirillum sulfuroxidans</name>
    <dbReference type="NCBI Taxonomy" id="611300"/>
    <lineage>
        <taxon>Bacteria</taxon>
        <taxon>Pseudomonadati</taxon>
        <taxon>Pseudomonadota</taxon>
        <taxon>Alphaproteobacteria</taxon>
        <taxon>Rhodospirillales</taxon>
        <taxon>Rhodospirillaceae</taxon>
        <taxon>Magnetospirillum</taxon>
    </lineage>
</organism>
<keyword evidence="3" id="KW-1185">Reference proteome</keyword>
<dbReference type="Proteomes" id="UP000680714">
    <property type="component" value="Unassembled WGS sequence"/>
</dbReference>
<name>A0ABS5IB42_9PROT</name>